<dbReference type="Proteomes" id="UP001607303">
    <property type="component" value="Unassembled WGS sequence"/>
</dbReference>
<keyword evidence="2" id="KW-1185">Reference proteome</keyword>
<dbReference type="EMBL" id="JAYRBN010000091">
    <property type="protein sequence ID" value="KAL2730505.1"/>
    <property type="molecule type" value="Genomic_DNA"/>
</dbReference>
<sequence>MQEAPVVLSAFGCREDGTSKHQSVVVGKQTARNLKLMALPRVTSVVIDAKTRFRVDLHRALQNQSQLVFEGEEKRGVESEEASFMMEPEFIVGPPKVSHVTFEKLVRFVIPISLGDSQYDQLARSFLLSVELAFTVRPTIGSPSSLHPTLAMTIMHDTFIYLNEFRRKDRIWGSVQQKEMIDSCIISKGSNSKSHSTRRFLKLNSGEINNH</sequence>
<accession>A0ABD2BCQ4</accession>
<reference evidence="1 2" key="1">
    <citation type="journal article" date="2024" name="Ann. Entomol. Soc. Am.">
        <title>Genomic analyses of the southern and eastern yellowjacket wasps (Hymenoptera: Vespidae) reveal evolutionary signatures of social life.</title>
        <authorList>
            <person name="Catto M.A."/>
            <person name="Caine P.B."/>
            <person name="Orr S.E."/>
            <person name="Hunt B.G."/>
            <person name="Goodisman M.A.D."/>
        </authorList>
    </citation>
    <scope>NUCLEOTIDE SEQUENCE [LARGE SCALE GENOMIC DNA]</scope>
    <source>
        <strain evidence="1">232</strain>
        <tissue evidence="1">Head and thorax</tissue>
    </source>
</reference>
<dbReference type="AlphaFoldDB" id="A0ABD2BCQ4"/>
<name>A0ABD2BCQ4_VESMC</name>
<evidence type="ECO:0000313" key="2">
    <source>
        <dbReference type="Proteomes" id="UP001607303"/>
    </source>
</evidence>
<protein>
    <submittedName>
        <fullName evidence="1">Uncharacterized protein</fullName>
    </submittedName>
</protein>
<proteinExistence type="predicted"/>
<organism evidence="1 2">
    <name type="scientific">Vespula maculifrons</name>
    <name type="common">Eastern yellow jacket</name>
    <name type="synonym">Wasp</name>
    <dbReference type="NCBI Taxonomy" id="7453"/>
    <lineage>
        <taxon>Eukaryota</taxon>
        <taxon>Metazoa</taxon>
        <taxon>Ecdysozoa</taxon>
        <taxon>Arthropoda</taxon>
        <taxon>Hexapoda</taxon>
        <taxon>Insecta</taxon>
        <taxon>Pterygota</taxon>
        <taxon>Neoptera</taxon>
        <taxon>Endopterygota</taxon>
        <taxon>Hymenoptera</taxon>
        <taxon>Apocrita</taxon>
        <taxon>Aculeata</taxon>
        <taxon>Vespoidea</taxon>
        <taxon>Vespidae</taxon>
        <taxon>Vespinae</taxon>
        <taxon>Vespula</taxon>
    </lineage>
</organism>
<comment type="caution">
    <text evidence="1">The sequence shown here is derived from an EMBL/GenBank/DDBJ whole genome shotgun (WGS) entry which is preliminary data.</text>
</comment>
<evidence type="ECO:0000313" key="1">
    <source>
        <dbReference type="EMBL" id="KAL2730505.1"/>
    </source>
</evidence>
<gene>
    <name evidence="1" type="ORF">V1477_016316</name>
</gene>